<reference evidence="4 5" key="2">
    <citation type="journal article" date="2017" name="Front. Plant Sci.">
        <title>Gene Classification and Mining of Molecular Markers Useful in Red Clover (Trifolium pratense) Breeding.</title>
        <authorList>
            <person name="Istvanek J."/>
            <person name="Dluhosova J."/>
            <person name="Dluhos P."/>
            <person name="Patkova L."/>
            <person name="Nedelnik J."/>
            <person name="Repkova J."/>
        </authorList>
    </citation>
    <scope>NUCLEOTIDE SEQUENCE [LARGE SCALE GENOMIC DNA]</scope>
    <source>
        <strain evidence="5">cv. Tatra</strain>
        <tissue evidence="4">Young leaves</tissue>
    </source>
</reference>
<evidence type="ECO:0000256" key="1">
    <source>
        <dbReference type="ARBA" id="ARBA00010541"/>
    </source>
</evidence>
<dbReference type="InterPro" id="IPR009003">
    <property type="entry name" value="Peptidase_S1_PA"/>
</dbReference>
<organism evidence="4 5">
    <name type="scientific">Trifolium pratense</name>
    <name type="common">Red clover</name>
    <dbReference type="NCBI Taxonomy" id="57577"/>
    <lineage>
        <taxon>Eukaryota</taxon>
        <taxon>Viridiplantae</taxon>
        <taxon>Streptophyta</taxon>
        <taxon>Embryophyta</taxon>
        <taxon>Tracheophyta</taxon>
        <taxon>Spermatophyta</taxon>
        <taxon>Magnoliopsida</taxon>
        <taxon>eudicotyledons</taxon>
        <taxon>Gunneridae</taxon>
        <taxon>Pentapetalae</taxon>
        <taxon>rosids</taxon>
        <taxon>fabids</taxon>
        <taxon>Fabales</taxon>
        <taxon>Fabaceae</taxon>
        <taxon>Papilionoideae</taxon>
        <taxon>50 kb inversion clade</taxon>
        <taxon>NPAAA clade</taxon>
        <taxon>Hologalegina</taxon>
        <taxon>IRL clade</taxon>
        <taxon>Trifolieae</taxon>
        <taxon>Trifolium</taxon>
    </lineage>
</organism>
<dbReference type="Pfam" id="PF13365">
    <property type="entry name" value="Trypsin_2"/>
    <property type="match status" value="1"/>
</dbReference>
<dbReference type="AlphaFoldDB" id="A0A2K3MV91"/>
<evidence type="ECO:0000313" key="5">
    <source>
        <dbReference type="Proteomes" id="UP000236291"/>
    </source>
</evidence>
<dbReference type="PANTHER" id="PTHR43343">
    <property type="entry name" value="PEPTIDASE S12"/>
    <property type="match status" value="1"/>
</dbReference>
<dbReference type="ExpressionAtlas" id="A0A2K3MV91">
    <property type="expression patterns" value="baseline"/>
</dbReference>
<dbReference type="GO" id="GO:0004252">
    <property type="term" value="F:serine-type endopeptidase activity"/>
    <property type="evidence" value="ECO:0007669"/>
    <property type="project" value="InterPro"/>
</dbReference>
<proteinExistence type="inferred from homology"/>
<dbReference type="GO" id="GO:0006508">
    <property type="term" value="P:proteolysis"/>
    <property type="evidence" value="ECO:0007669"/>
    <property type="project" value="UniProtKB-KW"/>
</dbReference>
<comment type="similarity">
    <text evidence="1">Belongs to the peptidase S1C family.</text>
</comment>
<dbReference type="STRING" id="57577.A0A2K3MV91"/>
<dbReference type="PANTHER" id="PTHR43343:SF6">
    <property type="entry name" value="PROTEASE DO-LIKE 5, CHLOROPLASTIC ISOFORM X1"/>
    <property type="match status" value="1"/>
</dbReference>
<reference evidence="4 5" key="1">
    <citation type="journal article" date="2014" name="Am. J. Bot.">
        <title>Genome assembly and annotation for red clover (Trifolium pratense; Fabaceae).</title>
        <authorList>
            <person name="Istvanek J."/>
            <person name="Jaros M."/>
            <person name="Krenek A."/>
            <person name="Repkova J."/>
        </authorList>
    </citation>
    <scope>NUCLEOTIDE SEQUENCE [LARGE SCALE GENOMIC DNA]</scope>
    <source>
        <strain evidence="5">cv. Tatra</strain>
        <tissue evidence="4">Young leaves</tissue>
    </source>
</reference>
<protein>
    <submittedName>
        <fullName evidence="4">Protease Do-like chloroplastic-like</fullName>
    </submittedName>
</protein>
<dbReference type="SUPFAM" id="SSF50494">
    <property type="entry name" value="Trypsin-like serine proteases"/>
    <property type="match status" value="1"/>
</dbReference>
<dbReference type="Gene3D" id="2.40.10.10">
    <property type="entry name" value="Trypsin-like serine proteases"/>
    <property type="match status" value="2"/>
</dbReference>
<dbReference type="InterPro" id="IPR043504">
    <property type="entry name" value="Peptidase_S1_PA_chymotrypsin"/>
</dbReference>
<dbReference type="InterPro" id="IPR001940">
    <property type="entry name" value="Peptidase_S1C"/>
</dbReference>
<sequence length="321" mass="34564">MVATLTMFSLQNNLFHSPLLTTHSSTKILPPTTTVSATVTRRRATVFTSSLVLASWLNFFNFNSTQSLSLSKQLQDELQQQEDHLVDLFQETSPSVVSIKDIELTKVPKTASNEVVLDENEDAKVEGTGSGFIWDKFGHIVTNYHVVAKLATDTSGLQRCKVFLVDAKGNSFSREGKIIGFDPSYDLAVLKVDVDEYEIKPVLLGESKNLLVGQSCFAIGNPYGYENTLTTGVVSGLGREIPSPNGGAIRGAIQTDAAINAGNSGGPLIDSHGHVVGVNTATFTRKGTGASSGVNFAIPIDTVIRSVPYLIVYGTPYSNRF</sequence>
<gene>
    <name evidence="4" type="ORF">L195_g017903</name>
</gene>
<evidence type="ECO:0000256" key="2">
    <source>
        <dbReference type="ARBA" id="ARBA00022670"/>
    </source>
</evidence>
<dbReference type="PRINTS" id="PR00834">
    <property type="entry name" value="PROTEASES2C"/>
</dbReference>
<accession>A0A2K3MV91</accession>
<keyword evidence="3" id="KW-0378">Hydrolase</keyword>
<comment type="caution">
    <text evidence="4">The sequence shown here is derived from an EMBL/GenBank/DDBJ whole genome shotgun (WGS) entry which is preliminary data.</text>
</comment>
<keyword evidence="2 4" id="KW-0645">Protease</keyword>
<evidence type="ECO:0000256" key="3">
    <source>
        <dbReference type="ARBA" id="ARBA00022801"/>
    </source>
</evidence>
<evidence type="ECO:0000313" key="4">
    <source>
        <dbReference type="EMBL" id="PNX94725.1"/>
    </source>
</evidence>
<dbReference type="InterPro" id="IPR051201">
    <property type="entry name" value="Chloro_Bact_Ser_Proteases"/>
</dbReference>
<dbReference type="EMBL" id="ASHM01012761">
    <property type="protein sequence ID" value="PNX94725.1"/>
    <property type="molecule type" value="Genomic_DNA"/>
</dbReference>
<name>A0A2K3MV91_TRIPR</name>
<dbReference type="Proteomes" id="UP000236291">
    <property type="component" value="Unassembled WGS sequence"/>
</dbReference>